<dbReference type="Gene3D" id="1.10.357.10">
    <property type="entry name" value="Tetracycline Repressor, domain 2"/>
    <property type="match status" value="1"/>
</dbReference>
<evidence type="ECO:0000313" key="2">
    <source>
        <dbReference type="Proteomes" id="UP000244978"/>
    </source>
</evidence>
<dbReference type="InterPro" id="IPR009057">
    <property type="entry name" value="Homeodomain-like_sf"/>
</dbReference>
<keyword evidence="2" id="KW-1185">Reference proteome</keyword>
<gene>
    <name evidence="1" type="ORF">DF220_04945</name>
</gene>
<reference evidence="2" key="1">
    <citation type="submission" date="2018-04" db="EMBL/GenBank/DDBJ databases">
        <authorList>
            <person name="Liu S."/>
            <person name="Wang Z."/>
            <person name="Li J."/>
        </authorList>
    </citation>
    <scope>NUCLEOTIDE SEQUENCE [LARGE SCALE GENOMIC DNA]</scope>
    <source>
        <strain evidence="2">S1194</strain>
    </source>
</reference>
<sequence length="201" mass="22465">MSTKRSDPILKSELVERIIDHLLEHPLSGVTFRNLAEALEVSTFTLVYHFGTRQQMLREVVRAVYARADGFARSDEAPPGTVDAFVSRVEAAWGWARQPQNILLKRLEIEAALMESHDPEGNPVTRELFSGWRDALTEMLIGVGLQEESAADEARLIVDTFFGLQFDLIANGNADQTDAAFGRFAVSARQRLSEWGNGFSR</sequence>
<accession>A0A2U1T071</accession>
<proteinExistence type="predicted"/>
<name>A0A2U1T071_9MICO</name>
<dbReference type="AlphaFoldDB" id="A0A2U1T071"/>
<protein>
    <submittedName>
        <fullName evidence="1">TetR/AcrR family transcriptional regulator</fullName>
    </submittedName>
</protein>
<dbReference type="EMBL" id="QEEX01000001">
    <property type="protein sequence ID" value="PWB97248.1"/>
    <property type="molecule type" value="Genomic_DNA"/>
</dbReference>
<dbReference type="SUPFAM" id="SSF46689">
    <property type="entry name" value="Homeodomain-like"/>
    <property type="match status" value="1"/>
</dbReference>
<evidence type="ECO:0000313" key="1">
    <source>
        <dbReference type="EMBL" id="PWB97248.1"/>
    </source>
</evidence>
<dbReference type="RefSeq" id="WP_108997244.1">
    <property type="nucleotide sequence ID" value="NZ_QEEX01000001.1"/>
</dbReference>
<organism evidence="1 2">
    <name type="scientific">Homoserinimonas hongtaonis</name>
    <dbReference type="NCBI Taxonomy" id="2079791"/>
    <lineage>
        <taxon>Bacteria</taxon>
        <taxon>Bacillati</taxon>
        <taxon>Actinomycetota</taxon>
        <taxon>Actinomycetes</taxon>
        <taxon>Micrococcales</taxon>
        <taxon>Microbacteriaceae</taxon>
        <taxon>Homoserinimonas</taxon>
    </lineage>
</organism>
<dbReference type="Proteomes" id="UP000244978">
    <property type="component" value="Unassembled WGS sequence"/>
</dbReference>
<comment type="caution">
    <text evidence="1">The sequence shown here is derived from an EMBL/GenBank/DDBJ whole genome shotgun (WGS) entry which is preliminary data.</text>
</comment>